<evidence type="ECO:0000256" key="3">
    <source>
        <dbReference type="ARBA" id="ARBA00023224"/>
    </source>
</evidence>
<dbReference type="InterPro" id="IPR051310">
    <property type="entry name" value="MCP_chemotaxis"/>
</dbReference>
<dbReference type="SUPFAM" id="SSF58104">
    <property type="entry name" value="Methyl-accepting chemotaxis protein (MCP) signaling domain"/>
    <property type="match status" value="1"/>
</dbReference>
<dbReference type="SMART" id="SM00304">
    <property type="entry name" value="HAMP"/>
    <property type="match status" value="1"/>
</dbReference>
<dbReference type="InterPro" id="IPR003660">
    <property type="entry name" value="HAMP_dom"/>
</dbReference>
<dbReference type="HOGENOM" id="CLU_000445_107_16_6"/>
<dbReference type="CDD" id="cd06225">
    <property type="entry name" value="HAMP"/>
    <property type="match status" value="1"/>
</dbReference>
<dbReference type="GO" id="GO:0006935">
    <property type="term" value="P:chemotaxis"/>
    <property type="evidence" value="ECO:0007669"/>
    <property type="project" value="UniProtKB-KW"/>
</dbReference>
<dbReference type="GO" id="GO:0004888">
    <property type="term" value="F:transmembrane signaling receptor activity"/>
    <property type="evidence" value="ECO:0007669"/>
    <property type="project" value="InterPro"/>
</dbReference>
<feature type="transmembrane region" description="Helical" evidence="6">
    <location>
        <begin position="12"/>
        <end position="34"/>
    </location>
</feature>
<dbReference type="SMART" id="SM00283">
    <property type="entry name" value="MA"/>
    <property type="match status" value="1"/>
</dbReference>
<dbReference type="RefSeq" id="WP_006893818.1">
    <property type="nucleotide sequence ID" value="NZ_JH109154.1"/>
</dbReference>
<evidence type="ECO:0000313" key="10">
    <source>
        <dbReference type="Proteomes" id="UP000004664"/>
    </source>
</evidence>
<keyword evidence="10" id="KW-1185">Reference proteome</keyword>
<feature type="transmembrane region" description="Helical" evidence="6">
    <location>
        <begin position="316"/>
        <end position="339"/>
    </location>
</feature>
<reference evidence="9 10" key="1">
    <citation type="submission" date="2011-06" db="EMBL/GenBank/DDBJ databases">
        <title>Genomic sequence of Methylobacter tundripaludum SV96.</title>
        <authorList>
            <consortium name="US DOE Joint Genome Institute"/>
            <person name="Lucas S."/>
            <person name="Han J."/>
            <person name="Lapidus A."/>
            <person name="Cheng J.-F."/>
            <person name="Goodwin L."/>
            <person name="Pitluck S."/>
            <person name="Held B."/>
            <person name="Detter J.C."/>
            <person name="Han C."/>
            <person name="Tapia R."/>
            <person name="Land M."/>
            <person name="Hauser L."/>
            <person name="Kyrpides N."/>
            <person name="Ivanova N."/>
            <person name="Ovchinnikova G."/>
            <person name="Pagani I."/>
            <person name="Klotz M.G."/>
            <person name="Dispirito A.A."/>
            <person name="Murrell J.C."/>
            <person name="Dunfield P."/>
            <person name="Kalyuzhnaya M.G."/>
            <person name="Svenning M."/>
            <person name="Trotsenko Y.A."/>
            <person name="Stein L.Y."/>
            <person name="Woyke T."/>
        </authorList>
    </citation>
    <scope>NUCLEOTIDE SEQUENCE [LARGE SCALE GENOMIC DNA]</scope>
    <source>
        <strain evidence="10">ATCC BAA-1195 / DSM 17260 / SV96</strain>
    </source>
</reference>
<keyword evidence="6" id="KW-0472">Membrane</keyword>
<dbReference type="EMBL" id="JH109154">
    <property type="protein sequence ID" value="EGW19662.1"/>
    <property type="molecule type" value="Genomic_DNA"/>
</dbReference>
<feature type="domain" description="HAMP" evidence="8">
    <location>
        <begin position="337"/>
        <end position="389"/>
    </location>
</feature>
<name>G3J1Q6_METTV</name>
<protein>
    <submittedName>
        <fullName evidence="9">Methyl-accepting chemotaxis sensory transducer</fullName>
    </submittedName>
</protein>
<comment type="similarity">
    <text evidence="4">Belongs to the methyl-accepting chemotaxis (MCP) protein family.</text>
</comment>
<dbReference type="AlphaFoldDB" id="G3J1Q6"/>
<evidence type="ECO:0000256" key="4">
    <source>
        <dbReference type="ARBA" id="ARBA00029447"/>
    </source>
</evidence>
<gene>
    <name evidence="9" type="ORF">Mettu_2770</name>
</gene>
<dbReference type="PRINTS" id="PR00260">
    <property type="entry name" value="CHEMTRNSDUCR"/>
</dbReference>
<feature type="domain" description="Methyl-accepting transducer" evidence="7">
    <location>
        <begin position="394"/>
        <end position="609"/>
    </location>
</feature>
<sequence>MNVKDLSIKTKILTGALLLVLITCGFGLLSKLYIGKVSGSLFGITDNNGKAIEYATGVERMALTTYIEEKNYLLEETDEVQQRAEQNVKELIGYLDKVDTVAKEYKNTELLEQSKNAREGIGQYIDKYRAAVKVMKDNKQAVANMVEKGNAVANAADGFLDRQVRLYTEAQKKGLTGQELDAYVQRYIIATGISVKAMQIMRAEKEEVNYQDRVAWKKMGVLLPELMQLYDDLQKIVSSDEALKFIADSRNITRDYHEAAKTWIENNSQKKIILADMSRLGSSVIKQAQDAEAAGYVQLGNARNDANQLVSEANKIIIGTIILSIILGVIIAFFLASMITKPIILGVKFAESLSKGDLTARIDIDQKDEIGVLASALQTMRDQLSSVVQQVRTNSDALGSASQEISATAQSISQSATEQASGVEQTTASIEELSASVKQNADNAKITNSMATTAAEEATNGGEAVRRTVEAMKEIADKIGLIEDIAYKTNLLSLNAAIEAARAGEHGKGFTVVAAEVRKLAENSRVTAQEINSLAKNSVKIAEDAGILLEKMVPNIQKTADLVEEITASSEEQAQGIGQISDAVGQLDKAAQQNASGSEQLAATAEELSGQAMQLQQVMAFFTVDNR</sequence>
<dbReference type="PANTHER" id="PTHR43531">
    <property type="entry name" value="PROTEIN ICFG"/>
    <property type="match status" value="1"/>
</dbReference>
<keyword evidence="2" id="KW-0145">Chemotaxis</keyword>
<dbReference type="STRING" id="697282.Mettu_2770"/>
<dbReference type="GO" id="GO:0005886">
    <property type="term" value="C:plasma membrane"/>
    <property type="evidence" value="ECO:0007669"/>
    <property type="project" value="TreeGrafter"/>
</dbReference>
<evidence type="ECO:0000256" key="6">
    <source>
        <dbReference type="SAM" id="Phobius"/>
    </source>
</evidence>
<keyword evidence="6" id="KW-1133">Transmembrane helix</keyword>
<evidence type="ECO:0000256" key="5">
    <source>
        <dbReference type="PROSITE-ProRule" id="PRU00284"/>
    </source>
</evidence>
<dbReference type="InterPro" id="IPR004089">
    <property type="entry name" value="MCPsignal_dom"/>
</dbReference>
<dbReference type="Pfam" id="PF00672">
    <property type="entry name" value="HAMP"/>
    <property type="match status" value="1"/>
</dbReference>
<evidence type="ECO:0000259" key="7">
    <source>
        <dbReference type="PROSITE" id="PS50111"/>
    </source>
</evidence>
<organism evidence="9 10">
    <name type="scientific">Methylobacter tundripaludum (strain ATCC BAA-1195 / DSM 17260 / SV96)</name>
    <dbReference type="NCBI Taxonomy" id="697282"/>
    <lineage>
        <taxon>Bacteria</taxon>
        <taxon>Pseudomonadati</taxon>
        <taxon>Pseudomonadota</taxon>
        <taxon>Gammaproteobacteria</taxon>
        <taxon>Methylococcales</taxon>
        <taxon>Methylococcaceae</taxon>
        <taxon>Methylobacter</taxon>
    </lineage>
</organism>
<dbReference type="FunFam" id="1.10.287.950:FF:000001">
    <property type="entry name" value="Methyl-accepting chemotaxis sensory transducer"/>
    <property type="match status" value="1"/>
</dbReference>
<dbReference type="Pfam" id="PF00015">
    <property type="entry name" value="MCPsignal"/>
    <property type="match status" value="1"/>
</dbReference>
<dbReference type="Gene3D" id="1.10.287.950">
    <property type="entry name" value="Methyl-accepting chemotaxis protein"/>
    <property type="match status" value="1"/>
</dbReference>
<dbReference type="OrthoDB" id="9806704at2"/>
<evidence type="ECO:0000256" key="2">
    <source>
        <dbReference type="ARBA" id="ARBA00022500"/>
    </source>
</evidence>
<keyword evidence="3 5" id="KW-0807">Transducer</keyword>
<dbReference type="InterPro" id="IPR004090">
    <property type="entry name" value="Chemotax_Me-accpt_rcpt"/>
</dbReference>
<keyword evidence="6" id="KW-0812">Transmembrane</keyword>
<evidence type="ECO:0000259" key="8">
    <source>
        <dbReference type="PROSITE" id="PS50885"/>
    </source>
</evidence>
<dbReference type="PANTHER" id="PTHR43531:SF11">
    <property type="entry name" value="METHYL-ACCEPTING CHEMOTAXIS PROTEIN 3"/>
    <property type="match status" value="1"/>
</dbReference>
<comment type="subcellular location">
    <subcellularLocation>
        <location evidence="1">Membrane</location>
    </subcellularLocation>
</comment>
<dbReference type="PROSITE" id="PS50111">
    <property type="entry name" value="CHEMOTAXIS_TRANSDUC_2"/>
    <property type="match status" value="1"/>
</dbReference>
<dbReference type="PROSITE" id="PS50885">
    <property type="entry name" value="HAMP"/>
    <property type="match status" value="1"/>
</dbReference>
<dbReference type="Proteomes" id="UP000004664">
    <property type="component" value="Unassembled WGS sequence"/>
</dbReference>
<dbReference type="GO" id="GO:0007165">
    <property type="term" value="P:signal transduction"/>
    <property type="evidence" value="ECO:0007669"/>
    <property type="project" value="UniProtKB-KW"/>
</dbReference>
<dbReference type="eggNOG" id="COG0840">
    <property type="taxonomic scope" value="Bacteria"/>
</dbReference>
<evidence type="ECO:0000256" key="1">
    <source>
        <dbReference type="ARBA" id="ARBA00004370"/>
    </source>
</evidence>
<accession>G3J1Q6</accession>
<evidence type="ECO:0000313" key="9">
    <source>
        <dbReference type="EMBL" id="EGW19662.1"/>
    </source>
</evidence>
<proteinExistence type="inferred from homology"/>